<name>A0A2T0SSW2_9BACT</name>
<dbReference type="SUPFAM" id="SSF54534">
    <property type="entry name" value="FKBP-like"/>
    <property type="match status" value="2"/>
</dbReference>
<gene>
    <name evidence="9" type="ORF">CLV58_11278</name>
</gene>
<evidence type="ECO:0000256" key="1">
    <source>
        <dbReference type="ARBA" id="ARBA00000971"/>
    </source>
</evidence>
<evidence type="ECO:0000256" key="4">
    <source>
        <dbReference type="ARBA" id="ARBA00023235"/>
    </source>
</evidence>
<reference evidence="9 10" key="1">
    <citation type="submission" date="2018-03" db="EMBL/GenBank/DDBJ databases">
        <title>Genomic Encyclopedia of Archaeal and Bacterial Type Strains, Phase II (KMG-II): from individual species to whole genera.</title>
        <authorList>
            <person name="Goeker M."/>
        </authorList>
    </citation>
    <scope>NUCLEOTIDE SEQUENCE [LARGE SCALE GENOMIC DNA]</scope>
    <source>
        <strain evidence="9 10">DSM 28354</strain>
    </source>
</reference>
<keyword evidence="7" id="KW-0732">Signal</keyword>
<dbReference type="InterPro" id="IPR001179">
    <property type="entry name" value="PPIase_FKBP_dom"/>
</dbReference>
<protein>
    <recommendedName>
        <fullName evidence="6">Peptidyl-prolyl cis-trans isomerase</fullName>
        <ecNumber evidence="6">5.2.1.8</ecNumber>
    </recommendedName>
</protein>
<dbReference type="InterPro" id="IPR046357">
    <property type="entry name" value="PPIase_dom_sf"/>
</dbReference>
<feature type="chain" id="PRO_5015530819" description="Peptidyl-prolyl cis-trans isomerase" evidence="7">
    <location>
        <begin position="22"/>
        <end position="295"/>
    </location>
</feature>
<dbReference type="PANTHER" id="PTHR43811:SF19">
    <property type="entry name" value="39 KDA FK506-BINDING NUCLEAR PROTEIN"/>
    <property type="match status" value="1"/>
</dbReference>
<keyword evidence="4 5" id="KW-0413">Isomerase</keyword>
<feature type="domain" description="PPIase FKBP-type" evidence="8">
    <location>
        <begin position="203"/>
        <end position="295"/>
    </location>
</feature>
<dbReference type="Proteomes" id="UP000238375">
    <property type="component" value="Unassembled WGS sequence"/>
</dbReference>
<organism evidence="9 10">
    <name type="scientific">Spirosoma oryzae</name>
    <dbReference type="NCBI Taxonomy" id="1469603"/>
    <lineage>
        <taxon>Bacteria</taxon>
        <taxon>Pseudomonadati</taxon>
        <taxon>Bacteroidota</taxon>
        <taxon>Cytophagia</taxon>
        <taxon>Cytophagales</taxon>
        <taxon>Cytophagaceae</taxon>
        <taxon>Spirosoma</taxon>
    </lineage>
</organism>
<accession>A0A2T0SSW2</accession>
<evidence type="ECO:0000256" key="2">
    <source>
        <dbReference type="ARBA" id="ARBA00006577"/>
    </source>
</evidence>
<comment type="caution">
    <text evidence="9">The sequence shown here is derived from an EMBL/GenBank/DDBJ whole genome shotgun (WGS) entry which is preliminary data.</text>
</comment>
<evidence type="ECO:0000256" key="7">
    <source>
        <dbReference type="SAM" id="SignalP"/>
    </source>
</evidence>
<dbReference type="PROSITE" id="PS51257">
    <property type="entry name" value="PROKAR_LIPOPROTEIN"/>
    <property type="match status" value="1"/>
</dbReference>
<evidence type="ECO:0000313" key="10">
    <source>
        <dbReference type="Proteomes" id="UP000238375"/>
    </source>
</evidence>
<dbReference type="PANTHER" id="PTHR43811">
    <property type="entry name" value="FKBP-TYPE PEPTIDYL-PROLYL CIS-TRANS ISOMERASE FKPA"/>
    <property type="match status" value="1"/>
</dbReference>
<dbReference type="OrthoDB" id="979394at2"/>
<dbReference type="Gene3D" id="3.10.50.40">
    <property type="match status" value="2"/>
</dbReference>
<dbReference type="RefSeq" id="WP_106138690.1">
    <property type="nucleotide sequence ID" value="NZ_PVTE01000012.1"/>
</dbReference>
<comment type="similarity">
    <text evidence="2 6">Belongs to the FKBP-type PPIase family.</text>
</comment>
<sequence length="295" mass="31859">MRYPLLTLLAGLALTSLVVGCQPADIDNTSGLYRANDDSIKTYAARKGYKGAFQASGLYFYKTDSITGSKKPAVGEEVQFNYKSYNLSDVLVDSSAATTPVYYPYGIKSILPGLEQGLGLLGEGEKAKLLIPSYIGYNDRTLTNLPAYSPVRFDVTLVRSRTEAQQIADYISRNNLPTPELTSTGLRFIRTQTSTTGSLPTTGQVATVRYAGRTLRATTAFDSTGTTRTYDVTVGLGKNVAGFEEAVGKLKAGEKATIIFPSTLGYGTVGVVQDNKYVITPYAPLRFDIEVVSIK</sequence>
<dbReference type="EMBL" id="PVTE01000012">
    <property type="protein sequence ID" value="PRY36488.1"/>
    <property type="molecule type" value="Genomic_DNA"/>
</dbReference>
<dbReference type="Pfam" id="PF00254">
    <property type="entry name" value="FKBP_C"/>
    <property type="match status" value="2"/>
</dbReference>
<dbReference type="GO" id="GO:0003755">
    <property type="term" value="F:peptidyl-prolyl cis-trans isomerase activity"/>
    <property type="evidence" value="ECO:0007669"/>
    <property type="project" value="UniProtKB-UniRule"/>
</dbReference>
<feature type="signal peptide" evidence="7">
    <location>
        <begin position="1"/>
        <end position="21"/>
    </location>
</feature>
<comment type="catalytic activity">
    <reaction evidence="1 5 6">
        <text>[protein]-peptidylproline (omega=180) = [protein]-peptidylproline (omega=0)</text>
        <dbReference type="Rhea" id="RHEA:16237"/>
        <dbReference type="Rhea" id="RHEA-COMP:10747"/>
        <dbReference type="Rhea" id="RHEA-COMP:10748"/>
        <dbReference type="ChEBI" id="CHEBI:83833"/>
        <dbReference type="ChEBI" id="CHEBI:83834"/>
        <dbReference type="EC" id="5.2.1.8"/>
    </reaction>
</comment>
<feature type="domain" description="PPIase FKBP-type" evidence="8">
    <location>
        <begin position="75"/>
        <end position="161"/>
    </location>
</feature>
<evidence type="ECO:0000313" key="9">
    <source>
        <dbReference type="EMBL" id="PRY36488.1"/>
    </source>
</evidence>
<evidence type="ECO:0000256" key="3">
    <source>
        <dbReference type="ARBA" id="ARBA00023110"/>
    </source>
</evidence>
<evidence type="ECO:0000256" key="5">
    <source>
        <dbReference type="PROSITE-ProRule" id="PRU00277"/>
    </source>
</evidence>
<keyword evidence="3 5" id="KW-0697">Rotamase</keyword>
<dbReference type="EC" id="5.2.1.8" evidence="6"/>
<keyword evidence="10" id="KW-1185">Reference proteome</keyword>
<dbReference type="AlphaFoldDB" id="A0A2T0SSW2"/>
<evidence type="ECO:0000256" key="6">
    <source>
        <dbReference type="RuleBase" id="RU003915"/>
    </source>
</evidence>
<dbReference type="PROSITE" id="PS50059">
    <property type="entry name" value="FKBP_PPIASE"/>
    <property type="match status" value="2"/>
</dbReference>
<proteinExistence type="inferred from homology"/>
<evidence type="ECO:0000259" key="8">
    <source>
        <dbReference type="PROSITE" id="PS50059"/>
    </source>
</evidence>